<gene>
    <name evidence="1" type="ORF">C5167_015754</name>
</gene>
<sequence length="81" mass="8929">MILRDSGEIRVSVGISVKRVLDPLQFKEVPNTPYQTGKPLGGTLGYGSVGRWSLSNGFHSWPYNVSPPCTYTCAKAFYTCK</sequence>
<keyword evidence="2" id="KW-1185">Reference proteome</keyword>
<reference evidence="1 2" key="1">
    <citation type="journal article" date="2018" name="Science">
        <title>The opium poppy genome and morphinan production.</title>
        <authorList>
            <person name="Guo L."/>
            <person name="Winzer T."/>
            <person name="Yang X."/>
            <person name="Li Y."/>
            <person name="Ning Z."/>
            <person name="He Z."/>
            <person name="Teodor R."/>
            <person name="Lu Y."/>
            <person name="Bowser T.A."/>
            <person name="Graham I.A."/>
            <person name="Ye K."/>
        </authorList>
    </citation>
    <scope>NUCLEOTIDE SEQUENCE [LARGE SCALE GENOMIC DNA]</scope>
    <source>
        <strain evidence="2">cv. HN1</strain>
        <tissue evidence="1">Leaves</tissue>
    </source>
</reference>
<dbReference type="EMBL" id="CM010717">
    <property type="protein sequence ID" value="RZC56891.1"/>
    <property type="molecule type" value="Genomic_DNA"/>
</dbReference>
<evidence type="ECO:0000313" key="1">
    <source>
        <dbReference type="EMBL" id="RZC56891.1"/>
    </source>
</evidence>
<organism evidence="1 2">
    <name type="scientific">Papaver somniferum</name>
    <name type="common">Opium poppy</name>
    <dbReference type="NCBI Taxonomy" id="3469"/>
    <lineage>
        <taxon>Eukaryota</taxon>
        <taxon>Viridiplantae</taxon>
        <taxon>Streptophyta</taxon>
        <taxon>Embryophyta</taxon>
        <taxon>Tracheophyta</taxon>
        <taxon>Spermatophyta</taxon>
        <taxon>Magnoliopsida</taxon>
        <taxon>Ranunculales</taxon>
        <taxon>Papaveraceae</taxon>
        <taxon>Papaveroideae</taxon>
        <taxon>Papaver</taxon>
    </lineage>
</organism>
<accession>A0A4Y7JAD1</accession>
<evidence type="ECO:0000313" key="2">
    <source>
        <dbReference type="Proteomes" id="UP000316621"/>
    </source>
</evidence>
<dbReference type="AlphaFoldDB" id="A0A4Y7JAD1"/>
<name>A0A4Y7JAD1_PAPSO</name>
<dbReference type="Gramene" id="RZC56891">
    <property type="protein sequence ID" value="RZC56891"/>
    <property type="gene ID" value="C5167_015754"/>
</dbReference>
<protein>
    <submittedName>
        <fullName evidence="1">Uncharacterized protein</fullName>
    </submittedName>
</protein>
<dbReference type="Proteomes" id="UP000316621">
    <property type="component" value="Chromosome 3"/>
</dbReference>
<proteinExistence type="predicted"/>